<comment type="similarity">
    <text evidence="5">Belongs to the TonB family.</text>
</comment>
<keyword evidence="5" id="KW-0735">Signal-anchor</keyword>
<organism evidence="8 9">
    <name type="scientific">Thalassotalea psychrophila</name>
    <dbReference type="NCBI Taxonomy" id="3065647"/>
    <lineage>
        <taxon>Bacteria</taxon>
        <taxon>Pseudomonadati</taxon>
        <taxon>Pseudomonadota</taxon>
        <taxon>Gammaproteobacteria</taxon>
        <taxon>Alteromonadales</taxon>
        <taxon>Colwelliaceae</taxon>
        <taxon>Thalassotalea</taxon>
    </lineage>
</organism>
<feature type="chain" id="PRO_5047235142" description="Protein TonB" evidence="6">
    <location>
        <begin position="25"/>
        <end position="121"/>
    </location>
</feature>
<dbReference type="RefSeq" id="WP_348391453.1">
    <property type="nucleotide sequence ID" value="NZ_CP134145.1"/>
</dbReference>
<keyword evidence="4" id="KW-0472">Membrane</keyword>
<evidence type="ECO:0000259" key="7">
    <source>
        <dbReference type="PROSITE" id="PS52015"/>
    </source>
</evidence>
<comment type="subcellular location">
    <subcellularLocation>
        <location evidence="5">Cell inner membrane</location>
        <topology evidence="5">Single-pass membrane protein</topology>
        <orientation evidence="5">Periplasmic side</orientation>
    </subcellularLocation>
    <subcellularLocation>
        <location evidence="1">Membrane</location>
        <topology evidence="1">Single-pass membrane protein</topology>
    </subcellularLocation>
</comment>
<protein>
    <recommendedName>
        <fullName evidence="5">Protein TonB</fullName>
    </recommendedName>
</protein>
<gene>
    <name evidence="8" type="ORF">RGQ13_19785</name>
</gene>
<keyword evidence="2" id="KW-0812">Transmembrane</keyword>
<keyword evidence="6" id="KW-0732">Signal</keyword>
<proteinExistence type="inferred from homology"/>
<comment type="function">
    <text evidence="5">Interacts with outer membrane receptor proteins that carry out high-affinity binding and energy dependent uptake into the periplasmic space of specific substrates. It could act to transduce energy from the cytoplasmic membrane to specific energy-requiring processes in the outer membrane, resulting in the release into the periplasm of ligands bound by these outer membrane proteins.</text>
</comment>
<feature type="domain" description="TonB C-terminal" evidence="7">
    <location>
        <begin position="36"/>
        <end position="121"/>
    </location>
</feature>
<evidence type="ECO:0000256" key="4">
    <source>
        <dbReference type="ARBA" id="ARBA00023136"/>
    </source>
</evidence>
<keyword evidence="9" id="KW-1185">Reference proteome</keyword>
<dbReference type="PROSITE" id="PS52015">
    <property type="entry name" value="TONB_CTD"/>
    <property type="match status" value="1"/>
</dbReference>
<evidence type="ECO:0000256" key="1">
    <source>
        <dbReference type="ARBA" id="ARBA00004167"/>
    </source>
</evidence>
<keyword evidence="3" id="KW-1133">Transmembrane helix</keyword>
<dbReference type="NCBIfam" id="TIGR01352">
    <property type="entry name" value="tonB_Cterm"/>
    <property type="match status" value="1"/>
</dbReference>
<feature type="signal peptide" evidence="6">
    <location>
        <begin position="1"/>
        <end position="24"/>
    </location>
</feature>
<evidence type="ECO:0000256" key="5">
    <source>
        <dbReference type="RuleBase" id="RU362123"/>
    </source>
</evidence>
<keyword evidence="5" id="KW-1003">Cell membrane</keyword>
<evidence type="ECO:0000256" key="6">
    <source>
        <dbReference type="SAM" id="SignalP"/>
    </source>
</evidence>
<keyword evidence="5" id="KW-0997">Cell inner membrane</keyword>
<reference evidence="9" key="1">
    <citation type="submission" date="2023-09" db="EMBL/GenBank/DDBJ databases">
        <authorList>
            <person name="Li S."/>
            <person name="Li X."/>
            <person name="Zhang C."/>
            <person name="Zhao Z."/>
        </authorList>
    </citation>
    <scope>NUCLEOTIDE SEQUENCE [LARGE SCALE GENOMIC DNA]</scope>
    <source>
        <strain evidence="9">SQ149</strain>
    </source>
</reference>
<evidence type="ECO:0000256" key="2">
    <source>
        <dbReference type="ARBA" id="ARBA00022692"/>
    </source>
</evidence>
<dbReference type="SUPFAM" id="SSF74653">
    <property type="entry name" value="TolA/TonB C-terminal domain"/>
    <property type="match status" value="1"/>
</dbReference>
<accession>A0ABY9TX94</accession>
<keyword evidence="5" id="KW-0653">Protein transport</keyword>
<dbReference type="Pfam" id="PF03544">
    <property type="entry name" value="TonB_C"/>
    <property type="match status" value="1"/>
</dbReference>
<evidence type="ECO:0000313" key="9">
    <source>
        <dbReference type="Proteomes" id="UP001258994"/>
    </source>
</evidence>
<dbReference type="Gene3D" id="3.30.2420.10">
    <property type="entry name" value="TonB"/>
    <property type="match status" value="1"/>
</dbReference>
<dbReference type="EMBL" id="CP134145">
    <property type="protein sequence ID" value="WNC72334.1"/>
    <property type="molecule type" value="Genomic_DNA"/>
</dbReference>
<dbReference type="Proteomes" id="UP001258994">
    <property type="component" value="Chromosome"/>
</dbReference>
<dbReference type="InterPro" id="IPR037682">
    <property type="entry name" value="TonB_C"/>
</dbReference>
<sequence>MLSFRAITCSFAIVGSFYSSLALADTSQVDALKAKIQTRDRTLLTHVEPIYPKQAFEDALKGSVTMSFTVSTDGSITDIIILESIPKGVFDAASVTALKQWKYAAVEESIMDVKTKFDFAP</sequence>
<dbReference type="InterPro" id="IPR003538">
    <property type="entry name" value="TonB"/>
</dbReference>
<dbReference type="PRINTS" id="PR01374">
    <property type="entry name" value="TONBPROTEIN"/>
</dbReference>
<evidence type="ECO:0000256" key="3">
    <source>
        <dbReference type="ARBA" id="ARBA00022989"/>
    </source>
</evidence>
<keyword evidence="5" id="KW-0813">Transport</keyword>
<name>A0ABY9TX94_9GAMM</name>
<evidence type="ECO:0000313" key="8">
    <source>
        <dbReference type="EMBL" id="WNC72334.1"/>
    </source>
</evidence>
<dbReference type="InterPro" id="IPR006260">
    <property type="entry name" value="TonB/TolA_C"/>
</dbReference>